<keyword evidence="2" id="KW-0282">Flagellum</keyword>
<dbReference type="GO" id="GO:0070286">
    <property type="term" value="P:axonemal dynein complex assembly"/>
    <property type="evidence" value="ECO:0007669"/>
    <property type="project" value="InterPro"/>
</dbReference>
<dbReference type="Proteomes" id="UP000522270">
    <property type="component" value="Unassembled WGS sequence"/>
</dbReference>
<dbReference type="PANTHER" id="PTHR21625:SF0">
    <property type="entry name" value="DYNEIN REGULATORY COMPLEX SUBUNIT 2"/>
    <property type="match status" value="1"/>
</dbReference>
<dbReference type="OrthoDB" id="7760980at2759"/>
<dbReference type="EMBL" id="VYZE01005497">
    <property type="protein sequence ID" value="NWU73976.1"/>
    <property type="molecule type" value="Genomic_DNA"/>
</dbReference>
<keyword evidence="8" id="KW-1185">Reference proteome</keyword>
<feature type="coiled-coil region" evidence="5">
    <location>
        <begin position="71"/>
        <end position="112"/>
    </location>
</feature>
<keyword evidence="4" id="KW-0966">Cell projection</keyword>
<evidence type="ECO:0000256" key="4">
    <source>
        <dbReference type="ARBA" id="ARBA00023273"/>
    </source>
</evidence>
<evidence type="ECO:0000313" key="8">
    <source>
        <dbReference type="Proteomes" id="UP000522270"/>
    </source>
</evidence>
<comment type="subcellular location">
    <subcellularLocation>
        <location evidence="1">Cytoplasm</location>
        <location evidence="1">Cytoskeleton</location>
        <location evidence="1">Flagellum axoneme</location>
    </subcellularLocation>
</comment>
<comment type="caution">
    <text evidence="7">The sequence shown here is derived from an EMBL/GenBank/DDBJ whole genome shotgun (WGS) entry which is preliminary data.</text>
</comment>
<dbReference type="InterPro" id="IPR039750">
    <property type="entry name" value="DRC1/DRC2"/>
</dbReference>
<evidence type="ECO:0000256" key="5">
    <source>
        <dbReference type="SAM" id="Coils"/>
    </source>
</evidence>
<keyword evidence="3" id="KW-0969">Cilium</keyword>
<feature type="non-terminal residue" evidence="7">
    <location>
        <position position="211"/>
    </location>
</feature>
<dbReference type="PANTHER" id="PTHR21625">
    <property type="entry name" value="NYD-SP28 PROTEIN"/>
    <property type="match status" value="1"/>
</dbReference>
<reference evidence="7 8" key="1">
    <citation type="submission" date="2019-09" db="EMBL/GenBank/DDBJ databases">
        <title>Bird 10,000 Genomes (B10K) Project - Family phase.</title>
        <authorList>
            <person name="Zhang G."/>
        </authorList>
    </citation>
    <scope>NUCLEOTIDE SEQUENCE [LARGE SCALE GENOMIC DNA]</scope>
    <source>
        <strain evidence="7">B10K-DU-027-49</strain>
        <tissue evidence="7">Muscle</tissue>
    </source>
</reference>
<protein>
    <submittedName>
        <fullName evidence="7">DRC2 protein</fullName>
    </submittedName>
</protein>
<dbReference type="AlphaFoldDB" id="A0A7K5ZAX1"/>
<dbReference type="GO" id="GO:0003352">
    <property type="term" value="P:regulation of cilium movement"/>
    <property type="evidence" value="ECO:0007669"/>
    <property type="project" value="TreeGrafter"/>
</dbReference>
<proteinExistence type="predicted"/>
<accession>A0A7K5ZAX1</accession>
<dbReference type="GO" id="GO:0005858">
    <property type="term" value="C:axonemal dynein complex"/>
    <property type="evidence" value="ECO:0007669"/>
    <property type="project" value="InterPro"/>
</dbReference>
<evidence type="ECO:0000256" key="1">
    <source>
        <dbReference type="ARBA" id="ARBA00004611"/>
    </source>
</evidence>
<evidence type="ECO:0000256" key="6">
    <source>
        <dbReference type="SAM" id="MobiDB-lite"/>
    </source>
</evidence>
<feature type="non-terminal residue" evidence="7">
    <location>
        <position position="1"/>
    </location>
</feature>
<organism evidence="7 8">
    <name type="scientific">Pterocles burchelli</name>
    <dbReference type="NCBI Taxonomy" id="2585816"/>
    <lineage>
        <taxon>Eukaryota</taxon>
        <taxon>Metazoa</taxon>
        <taxon>Chordata</taxon>
        <taxon>Craniata</taxon>
        <taxon>Vertebrata</taxon>
        <taxon>Euteleostomi</taxon>
        <taxon>Archelosauria</taxon>
        <taxon>Archosauria</taxon>
        <taxon>Dinosauria</taxon>
        <taxon>Saurischia</taxon>
        <taxon>Theropoda</taxon>
        <taxon>Coelurosauria</taxon>
        <taxon>Aves</taxon>
        <taxon>Neognathae</taxon>
        <taxon>Neoaves</taxon>
        <taxon>Columbimorphae</taxon>
        <taxon>Pterocliformes</taxon>
        <taxon>Pteroclidae</taxon>
        <taxon>Pterocles</taxon>
    </lineage>
</organism>
<dbReference type="GO" id="GO:0060285">
    <property type="term" value="P:cilium-dependent cell motility"/>
    <property type="evidence" value="ECO:0007669"/>
    <property type="project" value="TreeGrafter"/>
</dbReference>
<evidence type="ECO:0000313" key="7">
    <source>
        <dbReference type="EMBL" id="NWU73976.1"/>
    </source>
</evidence>
<gene>
    <name evidence="7" type="primary">Ccdc65</name>
    <name evidence="7" type="ORF">PTEBUR_R05706</name>
</gene>
<evidence type="ECO:0000256" key="3">
    <source>
        <dbReference type="ARBA" id="ARBA00023069"/>
    </source>
</evidence>
<evidence type="ECO:0000256" key="2">
    <source>
        <dbReference type="ARBA" id="ARBA00022846"/>
    </source>
</evidence>
<sequence length="211" mass="23631">LRGYAGATEHQKIAFEVLKQKDEKSSREIEAQLKKLQKLQVAAGCRSGDAPVCPLPLLTFSCPQELVAATKGQLAAHLRESEEQNRRVREEKERELRRLQELKSEMSRVRARARGCLARLTAQSGAALTALGRVVEKAQRVLRLAEMCRRLETEEEKVLPFYPSSLAPEEQRDTRQILQEPPAEPLAGVRSQRRGPKRCRGEGRDPGAGMA</sequence>
<feature type="region of interest" description="Disordered" evidence="6">
    <location>
        <begin position="163"/>
        <end position="211"/>
    </location>
</feature>
<keyword evidence="5" id="KW-0175">Coiled coil</keyword>
<name>A0A7K5ZAX1_9AVES</name>